<dbReference type="SUPFAM" id="SSF75005">
    <property type="entry name" value="Arabinanase/levansucrase/invertase"/>
    <property type="match status" value="1"/>
</dbReference>
<evidence type="ECO:0000256" key="5">
    <source>
        <dbReference type="SAM" id="SignalP"/>
    </source>
</evidence>
<dbReference type="EMBL" id="KI912112">
    <property type="protein sequence ID" value="ETS81697.1"/>
    <property type="molecule type" value="Genomic_DNA"/>
</dbReference>
<dbReference type="InterPro" id="IPR013320">
    <property type="entry name" value="ConA-like_dom_sf"/>
</dbReference>
<dbReference type="Proteomes" id="UP000030651">
    <property type="component" value="Unassembled WGS sequence"/>
</dbReference>
<dbReference type="OrthoDB" id="2139957at2759"/>
<evidence type="ECO:0000256" key="4">
    <source>
        <dbReference type="RuleBase" id="RU361187"/>
    </source>
</evidence>
<feature type="domain" description="Beta-xylosidase C-terminal Concanavalin A-like" evidence="6">
    <location>
        <begin position="344"/>
        <end position="540"/>
    </location>
</feature>
<protein>
    <recommendedName>
        <fullName evidence="6">Beta-xylosidase C-terminal Concanavalin A-like domain-containing protein</fullName>
    </recommendedName>
</protein>
<dbReference type="Pfam" id="PF17851">
    <property type="entry name" value="GH43_C2"/>
    <property type="match status" value="1"/>
</dbReference>
<dbReference type="GO" id="GO:0004553">
    <property type="term" value="F:hydrolase activity, hydrolyzing O-glycosyl compounds"/>
    <property type="evidence" value="ECO:0007669"/>
    <property type="project" value="InterPro"/>
</dbReference>
<dbReference type="HOGENOM" id="CLU_016508_1_1_1"/>
<dbReference type="SUPFAM" id="SSF49899">
    <property type="entry name" value="Concanavalin A-like lectins/glucanases"/>
    <property type="match status" value="1"/>
</dbReference>
<dbReference type="eggNOG" id="ENOG502QVC0">
    <property type="taxonomic scope" value="Eukaryota"/>
</dbReference>
<evidence type="ECO:0000313" key="8">
    <source>
        <dbReference type="Proteomes" id="UP000030651"/>
    </source>
</evidence>
<dbReference type="CDD" id="cd09001">
    <property type="entry name" value="GH43_FsAxh1-like"/>
    <property type="match status" value="1"/>
</dbReference>
<feature type="chain" id="PRO_5004834790" description="Beta-xylosidase C-terminal Concanavalin A-like domain-containing protein" evidence="5">
    <location>
        <begin position="22"/>
        <end position="545"/>
    </location>
</feature>
<name>W3X8G6_PESFW</name>
<gene>
    <name evidence="7" type="ORF">PFICI_06699</name>
</gene>
<sequence>MYFTKPLQALVGVLLLDLINASPTQVVEQRQSSTFTNPIRWEDMPDADVFRVGDVFYYSSSTFAYSPGAPLYKSYDLVNWAPATHSVPTLDFGDKYNLDNESRAYVQGIWASTVRYRESTDTFYWIGCIENSKTYIYTSSGSGAGSNNGEASSWDWHQASVIDRCYYDCGLLIDDDDTMYVAYGNTNISVAQLSNDGLSEVSTQEVFSGGDVYIEGSHMYKINGYYWIMPTKVATGEWAYRASSPWGPYEQHEFFDNLPAPLTEAGYAHQGGMVDTQTGQWYYIAFMDACPGGRIPVMAPVGWDTDGWPYIITNSTGGWAPEYEMPISTSQTVELPNGLDTFTTFGEEWEWNHNPDPSKWSLVEGGGILLETASITDDLYSARNTLTHRVLGPKSEAIFEFDISQMAEGDRAGAAIFRDRSAYIGIHKTGDTAALVYVNGLELIDWNWATASNGTIAATGPSITDSIVYLKITADVTPALNAEPVRPAVFSYSTDGTTWVQLGEPYLLINTWSYFVGYRYAAFNYATQSLGGSVVLKSFSMELID</sequence>
<keyword evidence="8" id="KW-1185">Reference proteome</keyword>
<dbReference type="PANTHER" id="PTHR42812:SF15">
    <property type="entry name" value="HYDROLASE, PUTATIVE (AFU_ORTHOLOGUE AFUA_2G00930)-RELATED"/>
    <property type="match status" value="1"/>
</dbReference>
<dbReference type="InterPro" id="IPR023296">
    <property type="entry name" value="Glyco_hydro_beta-prop_sf"/>
</dbReference>
<comment type="similarity">
    <text evidence="1 4">Belongs to the glycosyl hydrolase 43 family.</text>
</comment>
<evidence type="ECO:0000256" key="1">
    <source>
        <dbReference type="ARBA" id="ARBA00009865"/>
    </source>
</evidence>
<dbReference type="GeneID" id="19271712"/>
<reference evidence="8" key="1">
    <citation type="journal article" date="2015" name="BMC Genomics">
        <title>Genomic and transcriptomic analysis of the endophytic fungus Pestalotiopsis fici reveals its lifestyle and high potential for synthesis of natural products.</title>
        <authorList>
            <person name="Wang X."/>
            <person name="Zhang X."/>
            <person name="Liu L."/>
            <person name="Xiang M."/>
            <person name="Wang W."/>
            <person name="Sun X."/>
            <person name="Che Y."/>
            <person name="Guo L."/>
            <person name="Liu G."/>
            <person name="Guo L."/>
            <person name="Wang C."/>
            <person name="Yin W.B."/>
            <person name="Stadler M."/>
            <person name="Zhang X."/>
            <person name="Liu X."/>
        </authorList>
    </citation>
    <scope>NUCLEOTIDE SEQUENCE [LARGE SCALE GENOMIC DNA]</scope>
    <source>
        <strain evidence="8">W106-1 / CGMCC3.15140</strain>
    </source>
</reference>
<evidence type="ECO:0000259" key="6">
    <source>
        <dbReference type="Pfam" id="PF17851"/>
    </source>
</evidence>
<dbReference type="KEGG" id="pfy:PFICI_06699"/>
<evidence type="ECO:0000256" key="3">
    <source>
        <dbReference type="ARBA" id="ARBA00023295"/>
    </source>
</evidence>
<dbReference type="InParanoid" id="W3X8G6"/>
<dbReference type="InterPro" id="IPR051795">
    <property type="entry name" value="Glycosyl_Hydrlase_43"/>
</dbReference>
<accession>W3X8G6</accession>
<dbReference type="AlphaFoldDB" id="W3X8G6"/>
<dbReference type="STRING" id="1229662.W3X8G6"/>
<organism evidence="7 8">
    <name type="scientific">Pestalotiopsis fici (strain W106-1 / CGMCC3.15140)</name>
    <dbReference type="NCBI Taxonomy" id="1229662"/>
    <lineage>
        <taxon>Eukaryota</taxon>
        <taxon>Fungi</taxon>
        <taxon>Dikarya</taxon>
        <taxon>Ascomycota</taxon>
        <taxon>Pezizomycotina</taxon>
        <taxon>Sordariomycetes</taxon>
        <taxon>Xylariomycetidae</taxon>
        <taxon>Amphisphaeriales</taxon>
        <taxon>Sporocadaceae</taxon>
        <taxon>Pestalotiopsis</taxon>
    </lineage>
</organism>
<keyword evidence="2 4" id="KW-0378">Hydrolase</keyword>
<keyword evidence="5" id="KW-0732">Signal</keyword>
<proteinExistence type="inferred from homology"/>
<keyword evidence="3 4" id="KW-0326">Glycosidase</keyword>
<dbReference type="GO" id="GO:0005975">
    <property type="term" value="P:carbohydrate metabolic process"/>
    <property type="evidence" value="ECO:0007669"/>
    <property type="project" value="InterPro"/>
</dbReference>
<dbReference type="Pfam" id="PF04616">
    <property type="entry name" value="Glyco_hydro_43"/>
    <property type="match status" value="1"/>
</dbReference>
<feature type="signal peptide" evidence="5">
    <location>
        <begin position="1"/>
        <end position="21"/>
    </location>
</feature>
<dbReference type="Gene3D" id="2.115.10.20">
    <property type="entry name" value="Glycosyl hydrolase domain, family 43"/>
    <property type="match status" value="1"/>
</dbReference>
<dbReference type="Gene3D" id="2.60.120.200">
    <property type="match status" value="1"/>
</dbReference>
<dbReference type="OMA" id="ESKIVMA"/>
<evidence type="ECO:0000256" key="2">
    <source>
        <dbReference type="ARBA" id="ARBA00022801"/>
    </source>
</evidence>
<dbReference type="InterPro" id="IPR041542">
    <property type="entry name" value="GH43_C2"/>
</dbReference>
<dbReference type="PANTHER" id="PTHR42812">
    <property type="entry name" value="BETA-XYLOSIDASE"/>
    <property type="match status" value="1"/>
</dbReference>
<evidence type="ECO:0000313" key="7">
    <source>
        <dbReference type="EMBL" id="ETS81697.1"/>
    </source>
</evidence>
<dbReference type="RefSeq" id="XP_007833471.1">
    <property type="nucleotide sequence ID" value="XM_007835280.1"/>
</dbReference>
<dbReference type="InterPro" id="IPR006710">
    <property type="entry name" value="Glyco_hydro_43"/>
</dbReference>